<reference evidence="1 2" key="1">
    <citation type="submission" date="2015-01" db="EMBL/GenBank/DDBJ databases">
        <authorList>
            <person name="Xiang T."/>
            <person name="Song Y."/>
            <person name="Huang L."/>
            <person name="Wang B."/>
            <person name="Wu P."/>
        </authorList>
    </citation>
    <scope>NUCLEOTIDE SEQUENCE [LARGE SCALE GENOMIC DNA]</scope>
    <source>
        <strain evidence="1 2">CcD93</strain>
    </source>
</reference>
<dbReference type="AlphaFoldDB" id="A0A0B7IUV8"/>
<proteinExistence type="predicted"/>
<dbReference type="Proteomes" id="UP000038200">
    <property type="component" value="Unassembled WGS sequence"/>
</dbReference>
<sequence>MRKLLLTLLIAGGTLVGCKKDETLKEVTIQVAYSSQTAKVLNKKFLDPIPGVEVILYGNKEDFENGNNKIASLVTDAKGEVTFKNLEEKEYFFFAKNDFCMMNIQDVISEENNVTVKAGYFPTHVITLMDQVLVVDLINRLDKSVYVGIDYLSKDKGLLLKGEVKQLFLIPRSESTGLNYLEHTIQLYNTVDDNFGFKTIPISGNTNCQVVPIYIEE</sequence>
<dbReference type="SUPFAM" id="SSF49478">
    <property type="entry name" value="Cna protein B-type domain"/>
    <property type="match status" value="1"/>
</dbReference>
<dbReference type="OrthoDB" id="981116at2"/>
<dbReference type="InterPro" id="IPR013783">
    <property type="entry name" value="Ig-like_fold"/>
</dbReference>
<protein>
    <recommendedName>
        <fullName evidence="3">Lipoprotein</fullName>
    </recommendedName>
</protein>
<evidence type="ECO:0008006" key="3">
    <source>
        <dbReference type="Google" id="ProtNLM"/>
    </source>
</evidence>
<dbReference type="Gene3D" id="2.60.40.10">
    <property type="entry name" value="Immunoglobulins"/>
    <property type="match status" value="1"/>
</dbReference>
<evidence type="ECO:0000313" key="1">
    <source>
        <dbReference type="EMBL" id="CEN53698.1"/>
    </source>
</evidence>
<accession>A0A0B7IUV8</accession>
<gene>
    <name evidence="1" type="ORF">CCAND93_520007</name>
</gene>
<dbReference type="PROSITE" id="PS51257">
    <property type="entry name" value="PROKAR_LIPOPROTEIN"/>
    <property type="match status" value="1"/>
</dbReference>
<organism evidence="1 2">
    <name type="scientific">Capnocytophaga canis</name>
    <dbReference type="NCBI Taxonomy" id="1848903"/>
    <lineage>
        <taxon>Bacteria</taxon>
        <taxon>Pseudomonadati</taxon>
        <taxon>Bacteroidota</taxon>
        <taxon>Flavobacteriia</taxon>
        <taxon>Flavobacteriales</taxon>
        <taxon>Flavobacteriaceae</taxon>
        <taxon>Capnocytophaga</taxon>
    </lineage>
</organism>
<dbReference type="RefSeq" id="WP_042008676.1">
    <property type="nucleotide sequence ID" value="NZ_CDOL01000242.1"/>
</dbReference>
<dbReference type="EMBL" id="CDOL01000242">
    <property type="protein sequence ID" value="CEN53698.1"/>
    <property type="molecule type" value="Genomic_DNA"/>
</dbReference>
<evidence type="ECO:0000313" key="2">
    <source>
        <dbReference type="Proteomes" id="UP000038200"/>
    </source>
</evidence>
<name>A0A0B7IUV8_9FLAO</name>